<dbReference type="EMBL" id="CP159256">
    <property type="protein sequence ID" value="XCG52070.1"/>
    <property type="molecule type" value="Genomic_DNA"/>
</dbReference>
<protein>
    <submittedName>
        <fullName evidence="2">Uncharacterized protein</fullName>
    </submittedName>
</protein>
<proteinExistence type="predicted"/>
<dbReference type="AlphaFoldDB" id="A0AAU8CZM7"/>
<accession>A0AAU8CZM7</accession>
<reference evidence="2" key="1">
    <citation type="submission" date="2024-06" db="EMBL/GenBank/DDBJ databases">
        <title>Mesorhizobium karijinii sp. nov., a symbiont of the iconic Swainsona formosa from arid Australia.</title>
        <authorList>
            <person name="Hill Y.J."/>
            <person name="Watkin E.L.J."/>
            <person name="O'Hara G.W."/>
            <person name="Terpolilli J."/>
            <person name="Tye M.L."/>
            <person name="Kohlmeier M.G."/>
        </authorList>
    </citation>
    <scope>NUCLEOTIDE SEQUENCE</scope>
    <source>
        <strain evidence="2">WSM2240</strain>
        <plasmid evidence="2">pMk2240A</plasmid>
    </source>
</reference>
<name>A0AAU8CZM7_9HYPH</name>
<gene>
    <name evidence="2" type="ORF">ABVK50_31625</name>
</gene>
<evidence type="ECO:0000313" key="2">
    <source>
        <dbReference type="EMBL" id="XCG52070.1"/>
    </source>
</evidence>
<evidence type="ECO:0000256" key="1">
    <source>
        <dbReference type="SAM" id="MobiDB-lite"/>
    </source>
</evidence>
<organism evidence="2">
    <name type="scientific">Mesorhizobium sp. WSM2240</name>
    <dbReference type="NCBI Taxonomy" id="3228851"/>
    <lineage>
        <taxon>Bacteria</taxon>
        <taxon>Pseudomonadati</taxon>
        <taxon>Pseudomonadota</taxon>
        <taxon>Alphaproteobacteria</taxon>
        <taxon>Hyphomicrobiales</taxon>
        <taxon>Phyllobacteriaceae</taxon>
        <taxon>Mesorhizobium</taxon>
    </lineage>
</organism>
<geneLocation type="plasmid" evidence="2">
    <name>pMk2240A</name>
</geneLocation>
<dbReference type="RefSeq" id="WP_353646874.1">
    <property type="nucleotide sequence ID" value="NZ_CP159256.1"/>
</dbReference>
<keyword evidence="2" id="KW-0614">Plasmid</keyword>
<sequence>MEFRTKSTKNKKYIRIMDHIAERYEPAKELDVDASVPWTVKPNTGPGKITIEVSPDGKKDYKPYLTRQRVAEGDCIEVDDQPSVTTPHYCEDRNVEETSPATESR</sequence>
<feature type="region of interest" description="Disordered" evidence="1">
    <location>
        <begin position="78"/>
        <end position="105"/>
    </location>
</feature>